<dbReference type="SUPFAM" id="SSF52540">
    <property type="entry name" value="P-loop containing nucleoside triphosphate hydrolases"/>
    <property type="match status" value="1"/>
</dbReference>
<feature type="coiled-coil region" evidence="1">
    <location>
        <begin position="666"/>
        <end position="740"/>
    </location>
</feature>
<keyword evidence="3" id="KW-0378">Hydrolase</keyword>
<dbReference type="AlphaFoldDB" id="A0A1N7J281"/>
<protein>
    <submittedName>
        <fullName evidence="3">DNA repair exonuclease SbcCD ATPase subunit</fullName>
    </submittedName>
</protein>
<feature type="region of interest" description="Disordered" evidence="2">
    <location>
        <begin position="585"/>
        <end position="628"/>
    </location>
</feature>
<keyword evidence="3" id="KW-0269">Exonuclease</keyword>
<gene>
    <name evidence="3" type="ORF">SAMN05421580_101261</name>
</gene>
<keyword evidence="1" id="KW-0175">Coiled coil</keyword>
<dbReference type="Gene3D" id="3.40.50.300">
    <property type="entry name" value="P-loop containing nucleotide triphosphate hydrolases"/>
    <property type="match status" value="2"/>
</dbReference>
<dbReference type="STRING" id="453582.SAMN05421580_101261"/>
<feature type="coiled-coil region" evidence="1">
    <location>
        <begin position="373"/>
        <end position="403"/>
    </location>
</feature>
<dbReference type="OrthoDB" id="7069379at2"/>
<evidence type="ECO:0000256" key="2">
    <source>
        <dbReference type="SAM" id="MobiDB-lite"/>
    </source>
</evidence>
<dbReference type="InterPro" id="IPR027417">
    <property type="entry name" value="P-loop_NTPase"/>
</dbReference>
<evidence type="ECO:0000313" key="3">
    <source>
        <dbReference type="EMBL" id="SIS43409.1"/>
    </source>
</evidence>
<keyword evidence="3" id="KW-0540">Nuclease</keyword>
<reference evidence="4" key="1">
    <citation type="submission" date="2017-01" db="EMBL/GenBank/DDBJ databases">
        <authorList>
            <person name="Varghese N."/>
            <person name="Submissions S."/>
        </authorList>
    </citation>
    <scope>NUCLEOTIDE SEQUENCE [LARGE SCALE GENOMIC DNA]</scope>
    <source>
        <strain evidence="4">DSM 19945</strain>
    </source>
</reference>
<keyword evidence="4" id="KW-1185">Reference proteome</keyword>
<dbReference type="PANTHER" id="PTHR41259:SF1">
    <property type="entry name" value="DOUBLE-STRAND BREAK REPAIR RAD50 ATPASE, PUTATIVE-RELATED"/>
    <property type="match status" value="1"/>
</dbReference>
<evidence type="ECO:0000256" key="1">
    <source>
        <dbReference type="SAM" id="Coils"/>
    </source>
</evidence>
<feature type="coiled-coil region" evidence="1">
    <location>
        <begin position="277"/>
        <end position="342"/>
    </location>
</feature>
<dbReference type="EMBL" id="FTOG01000001">
    <property type="protein sequence ID" value="SIS43409.1"/>
    <property type="molecule type" value="Genomic_DNA"/>
</dbReference>
<evidence type="ECO:0000313" key="4">
    <source>
        <dbReference type="Proteomes" id="UP000186221"/>
    </source>
</evidence>
<dbReference type="Proteomes" id="UP000186221">
    <property type="component" value="Unassembled WGS sequence"/>
</dbReference>
<organism evidence="3 4">
    <name type="scientific">Rhodobacter aestuarii</name>
    <dbReference type="NCBI Taxonomy" id="453582"/>
    <lineage>
        <taxon>Bacteria</taxon>
        <taxon>Pseudomonadati</taxon>
        <taxon>Pseudomonadota</taxon>
        <taxon>Alphaproteobacteria</taxon>
        <taxon>Rhodobacterales</taxon>
        <taxon>Rhodobacter group</taxon>
        <taxon>Rhodobacter</taxon>
    </lineage>
</organism>
<proteinExistence type="predicted"/>
<accession>A0A1N7J281</accession>
<name>A0A1N7J281_9RHOB</name>
<sequence>MKLRAIELSNIRRFAGQRARLSGLGDGLTVLSEPNEFGKSTFFDALHAVFFERHRASGAGVKSLRPHAGGAPEASVEVELTKGHYTIFKRWLSRPQARITEAGGRIIAQDDEAEAWIEALMQDGAGAGGLAGPSGLVWVRQGLLGLEPEGTSADEKRIRERGLNTRRDLLSSVAGEIEAMTGGRRMDAVVARVVEDLAPLVTATGKPKSGGAWATALAEVESLAKEIAELRPKAERLSGDLARRGEVQRQIARLTDPAEAEARTEAVKAAKAAYEAAQAHAAQLAQSETALRLAQNEEAAANGEISRLTQLQARLKDLAQARDAAETKAEAARQRAEDLAGREGAARQKAETTGQALRDLRARLGAAQKAQLARAAAARAEALSSQVKRAESLQQEAEQITAKLGLMRISPKALQAAEEAQAALDRLTVQAELQAVQITAHPTGGGQALLEGVPLGPGPHPVLAACEITLPGFGSLHLDPGAKRGAETAQRLDQARGARDAALAACGAESLSDARHLLNEAQRLREALKQITASLADVAPKGAESLRADLARAQAEATQAPQQGAEEDIPGLEVALAQADEAASTAQAEARTAQDLASTAREARAGAEAARLAQKQAHEAAQQEAGDPQALAERLAVLRAELPKRAQATAEKAQAHQLLTAAAPDLATAEARLARATSAAEQARHEIEEGRRHLAELDTRISVLAEEGIEERLADLEGRHQEAEARAGRYEGEVKALTRLRVALEAARSAAREAYFEPVMRELKPLLSILHPGAEIEIDDQTLLPAILTREGEAESLGILSGGTREQLAILTRLAFARLFAQAGHPVPVILDDALVMSDDDRIEAMFTALHRVARDQQIIVFTCRQRAFAQLGGAKAQVTVEAL</sequence>
<dbReference type="GO" id="GO:0004527">
    <property type="term" value="F:exonuclease activity"/>
    <property type="evidence" value="ECO:0007669"/>
    <property type="project" value="UniProtKB-KW"/>
</dbReference>
<dbReference type="RefSeq" id="WP_076483228.1">
    <property type="nucleotide sequence ID" value="NZ_FTOG01000001.1"/>
</dbReference>
<dbReference type="PANTHER" id="PTHR41259">
    <property type="entry name" value="DOUBLE-STRAND BREAK REPAIR RAD50 ATPASE, PUTATIVE-RELATED"/>
    <property type="match status" value="1"/>
</dbReference>